<comment type="caution">
    <text evidence="1">The sequence shown here is derived from an EMBL/GenBank/DDBJ whole genome shotgun (WGS) entry which is preliminary data.</text>
</comment>
<accession>A0A9N9G4P4</accession>
<organism evidence="1 2">
    <name type="scientific">Funneliformis caledonium</name>
    <dbReference type="NCBI Taxonomy" id="1117310"/>
    <lineage>
        <taxon>Eukaryota</taxon>
        <taxon>Fungi</taxon>
        <taxon>Fungi incertae sedis</taxon>
        <taxon>Mucoromycota</taxon>
        <taxon>Glomeromycotina</taxon>
        <taxon>Glomeromycetes</taxon>
        <taxon>Glomerales</taxon>
        <taxon>Glomeraceae</taxon>
        <taxon>Funneliformis</taxon>
    </lineage>
</organism>
<dbReference type="Proteomes" id="UP000789570">
    <property type="component" value="Unassembled WGS sequence"/>
</dbReference>
<protein>
    <submittedName>
        <fullName evidence="1">13635_t:CDS:1</fullName>
    </submittedName>
</protein>
<reference evidence="1" key="1">
    <citation type="submission" date="2021-06" db="EMBL/GenBank/DDBJ databases">
        <authorList>
            <person name="Kallberg Y."/>
            <person name="Tangrot J."/>
            <person name="Rosling A."/>
        </authorList>
    </citation>
    <scope>NUCLEOTIDE SEQUENCE</scope>
    <source>
        <strain evidence="1">UK204</strain>
    </source>
</reference>
<dbReference type="AlphaFoldDB" id="A0A9N9G4P4"/>
<evidence type="ECO:0000313" key="2">
    <source>
        <dbReference type="Proteomes" id="UP000789570"/>
    </source>
</evidence>
<proteinExistence type="predicted"/>
<keyword evidence="2" id="KW-1185">Reference proteome</keyword>
<gene>
    <name evidence="1" type="ORF">FCALED_LOCUS7609</name>
</gene>
<dbReference type="EMBL" id="CAJVPQ010002051">
    <property type="protein sequence ID" value="CAG8581305.1"/>
    <property type="molecule type" value="Genomic_DNA"/>
</dbReference>
<name>A0A9N9G4P4_9GLOM</name>
<sequence>MDKIAAAPIPPKTYFKLPLDPPFFSEDVEWFEGGFGDSGEAVTQPISSPPIFTDNSTCSTLVRSHLNNC</sequence>
<evidence type="ECO:0000313" key="1">
    <source>
        <dbReference type="EMBL" id="CAG8581305.1"/>
    </source>
</evidence>